<evidence type="ECO:0000313" key="4">
    <source>
        <dbReference type="WBParaSite" id="L893_g2375.t1"/>
    </source>
</evidence>
<dbReference type="PANTHER" id="PTHR16255:SF1">
    <property type="entry name" value="REQUIRED FOR MEIOTIC NUCLEAR DIVISION PROTEIN 1 HOMOLOG"/>
    <property type="match status" value="1"/>
</dbReference>
<evidence type="ECO:0000259" key="2">
    <source>
        <dbReference type="Pfam" id="PF02582"/>
    </source>
</evidence>
<organism evidence="3 4">
    <name type="scientific">Steinernema glaseri</name>
    <dbReference type="NCBI Taxonomy" id="37863"/>
    <lineage>
        <taxon>Eukaryota</taxon>
        <taxon>Metazoa</taxon>
        <taxon>Ecdysozoa</taxon>
        <taxon>Nematoda</taxon>
        <taxon>Chromadorea</taxon>
        <taxon>Rhabditida</taxon>
        <taxon>Tylenchina</taxon>
        <taxon>Panagrolaimomorpha</taxon>
        <taxon>Strongyloidoidea</taxon>
        <taxon>Steinernematidae</taxon>
        <taxon>Steinernema</taxon>
    </lineage>
</organism>
<dbReference type="PANTHER" id="PTHR16255">
    <property type="entry name" value="REQUIRED FOR MEIOTIC NUCLEAR DIVISION PROTEIN 1 HOMOLOG"/>
    <property type="match status" value="1"/>
</dbReference>
<dbReference type="GO" id="GO:0005739">
    <property type="term" value="C:mitochondrion"/>
    <property type="evidence" value="ECO:0007669"/>
    <property type="project" value="UniProtKB-ARBA"/>
</dbReference>
<evidence type="ECO:0000256" key="1">
    <source>
        <dbReference type="ARBA" id="ARBA00008306"/>
    </source>
</evidence>
<comment type="similarity">
    <text evidence="1">Belongs to the RMD1/sif2 family.</text>
</comment>
<dbReference type="AlphaFoldDB" id="A0A1I7Z8T9"/>
<protein>
    <submittedName>
        <fullName evidence="4">DUF155 domain-containing protein</fullName>
    </submittedName>
</protein>
<evidence type="ECO:0000313" key="3">
    <source>
        <dbReference type="Proteomes" id="UP000095287"/>
    </source>
</evidence>
<proteinExistence type="inferred from homology"/>
<dbReference type="WBParaSite" id="L893_g2375.t1">
    <property type="protein sequence ID" value="L893_g2375.t1"/>
    <property type="gene ID" value="L893_g2375"/>
</dbReference>
<feature type="domain" description="DUF155" evidence="2">
    <location>
        <begin position="127"/>
        <end position="308"/>
    </location>
</feature>
<sequence length="367" mass="42642">MASRLISQCLRVSRAVLPRNALLRTTSSVSPSFLRYDHSLASQPLRPPRHARKRRALTSYYETTQAVPSREVVAVSIAESLDLSRIYGCQNIGTVYTTTFVDDEFDEALHIIPKEKYIIEKNALRDCFVFSDGVVVFWNMSSMEREQILQHLERYCEGPYSEKVTTEETDSMAFELLDSGKTRISNDTVMLNVGQQEERHRSHHSTLDRYAFSHGFAASVKLAIWESQLNDYAEPLAKTTKDLTRGVIPWRRKEALRKTGEFAALRHSINLNTCLLNDDFYWERPELETHYKQALRYFAVASRLRQVNNRLDYCEEIVRLIDNMLSHRHASTLEWMIIILIVIEVFFDAWHFLDMSPKPVIVVRTEE</sequence>
<dbReference type="GO" id="GO:0070131">
    <property type="term" value="P:positive regulation of mitochondrial translation"/>
    <property type="evidence" value="ECO:0007669"/>
    <property type="project" value="TreeGrafter"/>
</dbReference>
<accession>A0A1I7Z8T9</accession>
<dbReference type="InterPro" id="IPR003734">
    <property type="entry name" value="DUF155"/>
</dbReference>
<keyword evidence="3" id="KW-1185">Reference proteome</keyword>
<name>A0A1I7Z8T9_9BILA</name>
<reference evidence="4" key="1">
    <citation type="submission" date="2016-11" db="UniProtKB">
        <authorList>
            <consortium name="WormBaseParasite"/>
        </authorList>
    </citation>
    <scope>IDENTIFICATION</scope>
</reference>
<dbReference type="Pfam" id="PF02582">
    <property type="entry name" value="DUF155"/>
    <property type="match status" value="1"/>
</dbReference>
<dbReference type="Proteomes" id="UP000095287">
    <property type="component" value="Unplaced"/>
</dbReference>
<dbReference type="InterPro" id="IPR051624">
    <property type="entry name" value="RMD1/Sad1-interacting"/>
</dbReference>